<organism evidence="1">
    <name type="scientific">marine sediment metagenome</name>
    <dbReference type="NCBI Taxonomy" id="412755"/>
    <lineage>
        <taxon>unclassified sequences</taxon>
        <taxon>metagenomes</taxon>
        <taxon>ecological metagenomes</taxon>
    </lineage>
</organism>
<reference evidence="1" key="1">
    <citation type="journal article" date="2015" name="Nature">
        <title>Complex archaea that bridge the gap between prokaryotes and eukaryotes.</title>
        <authorList>
            <person name="Spang A."/>
            <person name="Saw J.H."/>
            <person name="Jorgensen S.L."/>
            <person name="Zaremba-Niedzwiedzka K."/>
            <person name="Martijn J."/>
            <person name="Lind A.E."/>
            <person name="van Eijk R."/>
            <person name="Schleper C."/>
            <person name="Guy L."/>
            <person name="Ettema T.J."/>
        </authorList>
    </citation>
    <scope>NUCLEOTIDE SEQUENCE</scope>
</reference>
<protein>
    <submittedName>
        <fullName evidence="1">Uncharacterized protein</fullName>
    </submittedName>
</protein>
<sequence>MPDVKLLVNEKEVPLKDIMQSILANVIDGFVSALNKVPEKRKSISLKV</sequence>
<evidence type="ECO:0000313" key="1">
    <source>
        <dbReference type="EMBL" id="KKN11628.1"/>
    </source>
</evidence>
<gene>
    <name evidence="1" type="ORF">LCGC14_1024690</name>
</gene>
<dbReference type="EMBL" id="LAZR01004116">
    <property type="protein sequence ID" value="KKN11628.1"/>
    <property type="molecule type" value="Genomic_DNA"/>
</dbReference>
<dbReference type="AlphaFoldDB" id="A0A0F9R290"/>
<proteinExistence type="predicted"/>
<comment type="caution">
    <text evidence="1">The sequence shown here is derived from an EMBL/GenBank/DDBJ whole genome shotgun (WGS) entry which is preliminary data.</text>
</comment>
<accession>A0A0F9R290</accession>
<feature type="non-terminal residue" evidence="1">
    <location>
        <position position="48"/>
    </location>
</feature>
<name>A0A0F9R290_9ZZZZ</name>